<dbReference type="InterPro" id="IPR038740">
    <property type="entry name" value="BioF2-like_GNAT_dom"/>
</dbReference>
<evidence type="ECO:0000313" key="9">
    <source>
        <dbReference type="Proteomes" id="UP000663067"/>
    </source>
</evidence>
<dbReference type="SUPFAM" id="SSF55729">
    <property type="entry name" value="Acyl-CoA N-acyltransferases (Nat)"/>
    <property type="match status" value="1"/>
</dbReference>
<organism evidence="8 9">
    <name type="scientific">Bifidobacterium imperatoris</name>
    <dbReference type="NCBI Taxonomy" id="2020965"/>
    <lineage>
        <taxon>Bacteria</taxon>
        <taxon>Bacillati</taxon>
        <taxon>Actinomycetota</taxon>
        <taxon>Actinomycetes</taxon>
        <taxon>Bifidobacteriales</taxon>
        <taxon>Bifidobacteriaceae</taxon>
        <taxon>Bifidobacterium</taxon>
    </lineage>
</organism>
<proteinExistence type="inferred from homology"/>
<dbReference type="InterPro" id="IPR016181">
    <property type="entry name" value="Acyl_CoA_acyltransferase"/>
</dbReference>
<protein>
    <submittedName>
        <fullName evidence="8">GNAT family N-acetyltransferase</fullName>
    </submittedName>
</protein>
<dbReference type="PROSITE" id="PS51191">
    <property type="entry name" value="FEMABX"/>
    <property type="match status" value="1"/>
</dbReference>
<evidence type="ECO:0000313" key="8">
    <source>
        <dbReference type="EMBL" id="QSY57393.1"/>
    </source>
</evidence>
<dbReference type="RefSeq" id="WP_207553040.1">
    <property type="nucleotide sequence ID" value="NZ_CP071591.1"/>
</dbReference>
<dbReference type="InterPro" id="IPR003447">
    <property type="entry name" value="FEMABX"/>
</dbReference>
<keyword evidence="2" id="KW-0808">Transferase</keyword>
<gene>
    <name evidence="8" type="ORF">BLI708_09175</name>
</gene>
<evidence type="ECO:0000256" key="2">
    <source>
        <dbReference type="ARBA" id="ARBA00022679"/>
    </source>
</evidence>
<evidence type="ECO:0000256" key="3">
    <source>
        <dbReference type="ARBA" id="ARBA00022960"/>
    </source>
</evidence>
<comment type="similarity">
    <text evidence="1">Belongs to the FemABX family.</text>
</comment>
<dbReference type="InterPro" id="IPR050644">
    <property type="entry name" value="PG_Glycine_Bridge_Synth"/>
</dbReference>
<dbReference type="Pfam" id="PF13480">
    <property type="entry name" value="Acetyltransf_6"/>
    <property type="match status" value="1"/>
</dbReference>
<keyword evidence="6" id="KW-0961">Cell wall biogenesis/degradation</keyword>
<dbReference type="Gene3D" id="3.40.630.30">
    <property type="match status" value="1"/>
</dbReference>
<evidence type="ECO:0000256" key="1">
    <source>
        <dbReference type="ARBA" id="ARBA00009943"/>
    </source>
</evidence>
<name>A0ABX7RZH4_9BIFI</name>
<reference evidence="8 9" key="1">
    <citation type="submission" date="2021-03" db="EMBL/GenBank/DDBJ databases">
        <title>Genome sequencing of Bifidobacterium imperatoris JCM 32708.</title>
        <authorList>
            <person name="Kim J."/>
        </authorList>
    </citation>
    <scope>NUCLEOTIDE SEQUENCE [LARGE SCALE GENOMIC DNA]</scope>
    <source>
        <strain evidence="8 9">JCM 32708</strain>
    </source>
</reference>
<evidence type="ECO:0000259" key="7">
    <source>
        <dbReference type="Pfam" id="PF13480"/>
    </source>
</evidence>
<dbReference type="Proteomes" id="UP000663067">
    <property type="component" value="Chromosome"/>
</dbReference>
<evidence type="ECO:0000256" key="6">
    <source>
        <dbReference type="ARBA" id="ARBA00023316"/>
    </source>
</evidence>
<keyword evidence="5" id="KW-0012">Acyltransferase</keyword>
<dbReference type="PANTHER" id="PTHR36174">
    <property type="entry name" value="LIPID II:GLYCINE GLYCYLTRANSFERASE"/>
    <property type="match status" value="1"/>
</dbReference>
<keyword evidence="9" id="KW-1185">Reference proteome</keyword>
<keyword evidence="4" id="KW-0573">Peptidoglycan synthesis</keyword>
<dbReference type="PANTHER" id="PTHR36174:SF1">
    <property type="entry name" value="LIPID II:GLYCINE GLYCYLTRANSFERASE"/>
    <property type="match status" value="1"/>
</dbReference>
<feature type="domain" description="BioF2-like acetyltransferase" evidence="7">
    <location>
        <begin position="151"/>
        <end position="282"/>
    </location>
</feature>
<dbReference type="EMBL" id="CP071591">
    <property type="protein sequence ID" value="QSY57393.1"/>
    <property type="molecule type" value="Genomic_DNA"/>
</dbReference>
<sequence length="342" mass="38314">MLTVEKISFEAFVEEASACDVAMPIEQTKVWTDYQQTIDGRRPWGVLAVLDGDAPVAMLSLIEYRTHGYRYLRSMHGPVWTVLPNPALERSVVGSLASFVRHEDPGIVFLRLDTWSSAGALPVLSTVPYDWTVVIDVTGGDEAILSRMKRRGRRDVRKALRECPASVADETGPAMSDFSEYYDVMLETGERDGFKPAPLKDYLDMIEALGPEHCRVFAARIDGRVVAWSIVTVNDTCAVRYYAAMRDSAMRLHVTDRLLYAECCMLGGQGVTDYDLMGIGSDFAPSLKGLNEFKTKFTEETTPVAPARDVPVRKSMYRALVVAKHVRNIWRSIVSSLQHREH</sequence>
<accession>A0ABX7RZH4</accession>
<evidence type="ECO:0000256" key="4">
    <source>
        <dbReference type="ARBA" id="ARBA00022984"/>
    </source>
</evidence>
<keyword evidence="3" id="KW-0133">Cell shape</keyword>
<evidence type="ECO:0000256" key="5">
    <source>
        <dbReference type="ARBA" id="ARBA00023315"/>
    </source>
</evidence>